<dbReference type="EMBL" id="WCXA01000033">
    <property type="protein sequence ID" value="KAB3858675.1"/>
    <property type="molecule type" value="Genomic_DNA"/>
</dbReference>
<evidence type="ECO:0000313" key="2">
    <source>
        <dbReference type="EMBL" id="KAB3568382.1"/>
    </source>
</evidence>
<evidence type="ECO:0000313" key="7">
    <source>
        <dbReference type="Proteomes" id="UP000433382"/>
    </source>
</evidence>
<dbReference type="Proteomes" id="UP000462922">
    <property type="component" value="Unassembled WGS sequence"/>
</dbReference>
<name>A0A395UP33_PHOVU</name>
<protein>
    <recommendedName>
        <fullName evidence="10">Transmembrane protein</fullName>
    </recommendedName>
</protein>
<proteinExistence type="predicted"/>
<keyword evidence="1" id="KW-1133">Transmembrane helix</keyword>
<evidence type="ECO:0000313" key="6">
    <source>
        <dbReference type="Proteomes" id="UP000266497"/>
    </source>
</evidence>
<dbReference type="EMBL" id="WCZM01000020">
    <property type="protein sequence ID" value="KAB3568382.1"/>
    <property type="molecule type" value="Genomic_DNA"/>
</dbReference>
<dbReference type="Proteomes" id="UP000266497">
    <property type="component" value="Unassembled WGS sequence"/>
</dbReference>
<keyword evidence="1" id="KW-0472">Membrane</keyword>
<evidence type="ECO:0000313" key="5">
    <source>
        <dbReference type="EMBL" id="RGR40741.1"/>
    </source>
</evidence>
<keyword evidence="1" id="KW-0812">Transmembrane</keyword>
<dbReference type="EMBL" id="QRUD01000019">
    <property type="protein sequence ID" value="RGR40741.1"/>
    <property type="molecule type" value="Genomic_DNA"/>
</dbReference>
<feature type="transmembrane region" description="Helical" evidence="1">
    <location>
        <begin position="33"/>
        <end position="52"/>
    </location>
</feature>
<accession>A0A395UP33</accession>
<organism evidence="5 6">
    <name type="scientific">Phocaeicola vulgatus</name>
    <name type="common">Bacteroides vulgatus</name>
    <dbReference type="NCBI Taxonomy" id="821"/>
    <lineage>
        <taxon>Bacteria</taxon>
        <taxon>Pseudomonadati</taxon>
        <taxon>Bacteroidota</taxon>
        <taxon>Bacteroidia</taxon>
        <taxon>Bacteroidales</taxon>
        <taxon>Bacteroidaceae</taxon>
        <taxon>Phocaeicola</taxon>
    </lineage>
</organism>
<comment type="caution">
    <text evidence="5">The sequence shown here is derived from an EMBL/GenBank/DDBJ whole genome shotgun (WGS) entry which is preliminary data.</text>
</comment>
<evidence type="ECO:0000313" key="3">
    <source>
        <dbReference type="EMBL" id="KAB3858675.1"/>
    </source>
</evidence>
<evidence type="ECO:0000313" key="8">
    <source>
        <dbReference type="Proteomes" id="UP000462922"/>
    </source>
</evidence>
<evidence type="ECO:0008006" key="10">
    <source>
        <dbReference type="Google" id="ProtNLM"/>
    </source>
</evidence>
<reference evidence="5 6" key="1">
    <citation type="submission" date="2018-08" db="EMBL/GenBank/DDBJ databases">
        <title>A genome reference for cultivated species of the human gut microbiota.</title>
        <authorList>
            <person name="Zou Y."/>
            <person name="Xue W."/>
            <person name="Luo G."/>
        </authorList>
    </citation>
    <scope>NUCLEOTIDE SEQUENCE [LARGE SCALE GENOMIC DNA]</scope>
    <source>
        <strain evidence="5 6">AF25-30LB</strain>
    </source>
</reference>
<feature type="transmembrane region" description="Helical" evidence="1">
    <location>
        <begin position="7"/>
        <end position="27"/>
    </location>
</feature>
<dbReference type="EMBL" id="WDAX01000049">
    <property type="protein sequence ID" value="KAB6569786.1"/>
    <property type="molecule type" value="Genomic_DNA"/>
</dbReference>
<dbReference type="AlphaFoldDB" id="A0A395UP33"/>
<dbReference type="Proteomes" id="UP000470332">
    <property type="component" value="Unassembled WGS sequence"/>
</dbReference>
<evidence type="ECO:0000313" key="4">
    <source>
        <dbReference type="EMBL" id="KAB6569786.1"/>
    </source>
</evidence>
<evidence type="ECO:0000256" key="1">
    <source>
        <dbReference type="SAM" id="Phobius"/>
    </source>
</evidence>
<gene>
    <name evidence="5" type="ORF">DWY53_08415</name>
    <name evidence="3" type="ORF">GAS37_15575</name>
    <name evidence="2" type="ORF">GAY01_13910</name>
    <name evidence="4" type="ORF">GAY76_17690</name>
</gene>
<evidence type="ECO:0000313" key="9">
    <source>
        <dbReference type="Proteomes" id="UP000470332"/>
    </source>
</evidence>
<sequence length="60" mass="6803">MLIGELMAPFFYAPTVGFIWLGVTIGVTVRGYYFFKLGVTLGVTFSVLRGYARNRKLCYK</sequence>
<reference evidence="7 8" key="2">
    <citation type="journal article" date="2019" name="Nat. Med.">
        <title>A library of human gut bacterial isolates paired with longitudinal multiomics data enables mechanistic microbiome research.</title>
        <authorList>
            <person name="Poyet M."/>
            <person name="Groussin M."/>
            <person name="Gibbons S.M."/>
            <person name="Avila-Pacheco J."/>
            <person name="Jiang X."/>
            <person name="Kearney S.M."/>
            <person name="Perrotta A.R."/>
            <person name="Berdy B."/>
            <person name="Zhao S."/>
            <person name="Lieberman T.D."/>
            <person name="Swanson P.K."/>
            <person name="Smith M."/>
            <person name="Roesemann S."/>
            <person name="Alexander J.E."/>
            <person name="Rich S.A."/>
            <person name="Livny J."/>
            <person name="Vlamakis H."/>
            <person name="Clish C."/>
            <person name="Bullock K."/>
            <person name="Deik A."/>
            <person name="Scott J."/>
            <person name="Pierce K.A."/>
            <person name="Xavier R.J."/>
            <person name="Alm E.J."/>
        </authorList>
    </citation>
    <scope>NUCLEOTIDE SEQUENCE [LARGE SCALE GENOMIC DNA]</scope>
    <source>
        <strain evidence="4 8">BIOML-A110</strain>
        <strain evidence="2 7">BIOML-A73</strain>
        <strain evidence="3 9">BIOML-A9</strain>
    </source>
</reference>
<dbReference type="Proteomes" id="UP000433382">
    <property type="component" value="Unassembled WGS sequence"/>
</dbReference>